<dbReference type="AlphaFoldDB" id="A0A7Y0FMV9"/>
<proteinExistence type="predicted"/>
<gene>
    <name evidence="1" type="ORF">HHL22_11985</name>
</gene>
<keyword evidence="2" id="KW-1185">Reference proteome</keyword>
<evidence type="ECO:0000313" key="1">
    <source>
        <dbReference type="EMBL" id="NML65926.1"/>
    </source>
</evidence>
<dbReference type="RefSeq" id="WP_169531559.1">
    <property type="nucleotide sequence ID" value="NZ_JABBGH010000002.1"/>
</dbReference>
<evidence type="ECO:0000313" key="2">
    <source>
        <dbReference type="Proteomes" id="UP000559626"/>
    </source>
</evidence>
<comment type="caution">
    <text evidence="1">The sequence shown here is derived from an EMBL/GenBank/DDBJ whole genome shotgun (WGS) entry which is preliminary data.</text>
</comment>
<dbReference type="EMBL" id="JABBGH010000002">
    <property type="protein sequence ID" value="NML65926.1"/>
    <property type="molecule type" value="Genomic_DNA"/>
</dbReference>
<organism evidence="1 2">
    <name type="scientific">Hymenobacter polaris</name>
    <dbReference type="NCBI Taxonomy" id="2682546"/>
    <lineage>
        <taxon>Bacteria</taxon>
        <taxon>Pseudomonadati</taxon>
        <taxon>Bacteroidota</taxon>
        <taxon>Cytophagia</taxon>
        <taxon>Cytophagales</taxon>
        <taxon>Hymenobacteraceae</taxon>
        <taxon>Hymenobacter</taxon>
    </lineage>
</organism>
<name>A0A7Y0FMV9_9BACT</name>
<dbReference type="Proteomes" id="UP000559626">
    <property type="component" value="Unassembled WGS sequence"/>
</dbReference>
<accession>A0A7Y0FMV9</accession>
<sequence>MAFPIPPAHLPGAQLPCQTTNKGIMRRLHNRRIVMARLPDGNCYIHISLALKPGEADELRQQEGHVDCASDYILRDRVRYSVIMLTGEAMDAIVNGWGQLGELTEQRRKRRRV</sequence>
<protein>
    <submittedName>
        <fullName evidence="1">Uncharacterized protein</fullName>
    </submittedName>
</protein>
<reference evidence="1 2" key="1">
    <citation type="submission" date="2020-04" db="EMBL/GenBank/DDBJ databases">
        <title>Hymenobacter polaris sp. nov., isolated from Arctic soil.</title>
        <authorList>
            <person name="Dahal R.H."/>
        </authorList>
    </citation>
    <scope>NUCLEOTIDE SEQUENCE [LARGE SCALE GENOMIC DNA]</scope>
    <source>
        <strain evidence="1 2">RP-2-7</strain>
    </source>
</reference>